<dbReference type="OrthoDB" id="9787933at2"/>
<dbReference type="GO" id="GO:0016787">
    <property type="term" value="F:hydrolase activity"/>
    <property type="evidence" value="ECO:0007669"/>
    <property type="project" value="UniProtKB-KW"/>
</dbReference>
<keyword evidence="2" id="KW-0378">Hydrolase</keyword>
<feature type="domain" description="Dienelactone hydrolase" evidence="1">
    <location>
        <begin position="78"/>
        <end position="307"/>
    </location>
</feature>
<dbReference type="Gene3D" id="3.40.50.1820">
    <property type="entry name" value="alpha/beta hydrolase"/>
    <property type="match status" value="1"/>
</dbReference>
<dbReference type="RefSeq" id="WP_160731404.1">
    <property type="nucleotide sequence ID" value="NZ_WTYP01000002.1"/>
</dbReference>
<protein>
    <submittedName>
        <fullName evidence="2">Dienelactone hydrolase family protein</fullName>
    </submittedName>
</protein>
<gene>
    <name evidence="2" type="ORF">GRI43_12450</name>
</gene>
<keyword evidence="3" id="KW-1185">Reference proteome</keyword>
<evidence type="ECO:0000259" key="1">
    <source>
        <dbReference type="Pfam" id="PF01738"/>
    </source>
</evidence>
<dbReference type="InterPro" id="IPR051049">
    <property type="entry name" value="Dienelactone_hydrolase-like"/>
</dbReference>
<dbReference type="Proteomes" id="UP000471435">
    <property type="component" value="Unassembled WGS sequence"/>
</dbReference>
<evidence type="ECO:0000313" key="3">
    <source>
        <dbReference type="Proteomes" id="UP000471435"/>
    </source>
</evidence>
<dbReference type="AlphaFoldDB" id="A0A6I4V389"/>
<proteinExistence type="predicted"/>
<dbReference type="SUPFAM" id="SSF53474">
    <property type="entry name" value="alpha/beta-Hydrolases"/>
    <property type="match status" value="1"/>
</dbReference>
<dbReference type="PANTHER" id="PTHR46623:SF10">
    <property type="entry name" value="CARBOXYMETHYLENEBUTENOLIDASE HOMOLOG"/>
    <property type="match status" value="1"/>
</dbReference>
<dbReference type="InterPro" id="IPR002925">
    <property type="entry name" value="Dienelactn_hydro"/>
</dbReference>
<organism evidence="2 3">
    <name type="scientific">Pontixanthobacter luteolus</name>
    <dbReference type="NCBI Taxonomy" id="295089"/>
    <lineage>
        <taxon>Bacteria</taxon>
        <taxon>Pseudomonadati</taxon>
        <taxon>Pseudomonadota</taxon>
        <taxon>Alphaproteobacteria</taxon>
        <taxon>Sphingomonadales</taxon>
        <taxon>Erythrobacteraceae</taxon>
        <taxon>Pontixanthobacter</taxon>
    </lineage>
</organism>
<sequence length="309" mass="33271">MCDDFTKEQEDEAIRRMKLSRRQFAALSGTAAIAACAPNEVDAVSGSDPGPGTSSSREPLLLTKASEVSFATPDGTMDAYFVHPHPGTTRKKSPAVIMWPDIAGLREAYQIMATRLAEQGYAVLAMNQYYRNAKAPVLGSFMEWRTDAGRAKLRPMIDNLDSFAIRRDAQAAVEFLDAQDAVDTSRGIGSCGYCMGGPFTVYSTAAVPGRVKAAASFHGGGLVRDDAESPHKLMQKTQASYLFAIAQNDDAKAPGDKTALRAASESSGRPAEIEVYNADHGWCTIDSPVYDELEAERAKARMLALFAGL</sequence>
<dbReference type="EMBL" id="WTYP01000002">
    <property type="protein sequence ID" value="MXP48198.1"/>
    <property type="molecule type" value="Genomic_DNA"/>
</dbReference>
<evidence type="ECO:0000313" key="2">
    <source>
        <dbReference type="EMBL" id="MXP48198.1"/>
    </source>
</evidence>
<reference evidence="2 3" key="1">
    <citation type="submission" date="2019-12" db="EMBL/GenBank/DDBJ databases">
        <title>Genomic-based taxomic classification of the family Erythrobacteraceae.</title>
        <authorList>
            <person name="Xu L."/>
        </authorList>
    </citation>
    <scope>NUCLEOTIDE SEQUENCE [LARGE SCALE GENOMIC DNA]</scope>
    <source>
        <strain evidence="2 3">SW-109</strain>
    </source>
</reference>
<comment type="caution">
    <text evidence="2">The sequence shown here is derived from an EMBL/GenBank/DDBJ whole genome shotgun (WGS) entry which is preliminary data.</text>
</comment>
<dbReference type="Pfam" id="PF01738">
    <property type="entry name" value="DLH"/>
    <property type="match status" value="1"/>
</dbReference>
<accession>A0A6I4V389</accession>
<name>A0A6I4V389_9SPHN</name>
<dbReference type="InterPro" id="IPR029058">
    <property type="entry name" value="AB_hydrolase_fold"/>
</dbReference>
<dbReference type="PANTHER" id="PTHR46623">
    <property type="entry name" value="CARBOXYMETHYLENEBUTENOLIDASE-RELATED"/>
    <property type="match status" value="1"/>
</dbReference>